<accession>Q6IIV4</accession>
<organism evidence="1">
    <name type="scientific">Drosophila melanogaster</name>
    <name type="common">Fruit fly</name>
    <dbReference type="NCBI Taxonomy" id="7227"/>
    <lineage>
        <taxon>Eukaryota</taxon>
        <taxon>Metazoa</taxon>
        <taxon>Ecdysozoa</taxon>
        <taxon>Arthropoda</taxon>
        <taxon>Hexapoda</taxon>
        <taxon>Insecta</taxon>
        <taxon>Pterygota</taxon>
        <taxon>Neoptera</taxon>
        <taxon>Endopterygota</taxon>
        <taxon>Diptera</taxon>
        <taxon>Brachycera</taxon>
        <taxon>Muscomorpha</taxon>
        <taxon>Ephydroidea</taxon>
        <taxon>Drosophilidae</taxon>
        <taxon>Drosophila</taxon>
        <taxon>Sophophora</taxon>
    </lineage>
</organism>
<dbReference type="AlphaFoldDB" id="Q6IIV4"/>
<dbReference type="EMBL" id="BK002962">
    <property type="protein sequence ID" value="DAA03162.1"/>
    <property type="molecule type" value="Genomic_DNA"/>
</dbReference>
<protein>
    <submittedName>
        <fullName evidence="1">HDC16881</fullName>
    </submittedName>
</protein>
<name>Q6IIV4_DROME</name>
<gene>
    <name evidence="1" type="ORF">HDC16881</name>
</gene>
<proteinExistence type="predicted"/>
<reference evidence="1" key="1">
    <citation type="journal article" date="2003" name="Genome Biol.">
        <title>An integrated gene annotation and transcriptional profiling approach towards the full gene content of the Drosophila genome.</title>
        <authorList>
            <person name="Hild M."/>
            <person name="Beckmann B."/>
            <person name="Haas S.A."/>
            <person name="Koch B."/>
            <person name="Solovyev V."/>
            <person name="Busold C."/>
            <person name="Fellenberg K."/>
            <person name="Boutros M."/>
            <person name="Vingron M."/>
            <person name="Sauer F."/>
            <person name="Hoheisel J.D."/>
            <person name="Paro R."/>
        </authorList>
    </citation>
    <scope>NUCLEOTIDE SEQUENCE</scope>
</reference>
<evidence type="ECO:0000313" key="1">
    <source>
        <dbReference type="EMBL" id="DAA03162.1"/>
    </source>
</evidence>
<sequence length="247" mass="27709">MGHLEIPQNKIGGREGRDQILSEVCRRNAMQQHQKQQQQKSRHVRAIWDEGSAEVLAGCPGQRTCPLCTSVATDSTFPRTTDDGTRKAEAKVQDLRHGPRNALHSQRQTDCRVPCHGYMDVIYRPTQPQPQTQTHSQSAEQLAGNAHVCVSARGVRSFASGDFRQFPEWEIRFEGPRSFSAKTVGTEFPSISRREDFPFCCHAKSGMADGNESRQDREMWDLGSPNPKVPRHFSGSHNANVLDLMKA</sequence>